<comment type="function">
    <text evidence="1">Catalyzes the reduction of fatty acyl-CoA to fatty alcohols.</text>
</comment>
<keyword evidence="1" id="KW-0560">Oxidoreductase</keyword>
<dbReference type="EMBL" id="JRKL02001330">
    <property type="protein sequence ID" value="KAF3964665.1"/>
    <property type="molecule type" value="Genomic_DNA"/>
</dbReference>
<dbReference type="CDD" id="cd05236">
    <property type="entry name" value="FAR-N_SDR_e"/>
    <property type="match status" value="1"/>
</dbReference>
<evidence type="ECO:0000313" key="3">
    <source>
        <dbReference type="EMBL" id="KAF3964665.1"/>
    </source>
</evidence>
<dbReference type="AlphaFoldDB" id="A0A8J4R4Z0"/>
<gene>
    <name evidence="3" type="ORF">CMV_011075</name>
</gene>
<dbReference type="OrthoDB" id="429813at2759"/>
<comment type="catalytic activity">
    <reaction evidence="1">
        <text>a long-chain fatty acyl-CoA + 2 NADPH + 2 H(+) = a long-chain primary fatty alcohol + 2 NADP(+) + CoA</text>
        <dbReference type="Rhea" id="RHEA:52716"/>
        <dbReference type="ChEBI" id="CHEBI:15378"/>
        <dbReference type="ChEBI" id="CHEBI:57287"/>
        <dbReference type="ChEBI" id="CHEBI:57783"/>
        <dbReference type="ChEBI" id="CHEBI:58349"/>
        <dbReference type="ChEBI" id="CHEBI:77396"/>
        <dbReference type="ChEBI" id="CHEBI:83139"/>
        <dbReference type="EC" id="1.2.1.84"/>
    </reaction>
</comment>
<organism evidence="3 4">
    <name type="scientific">Castanea mollissima</name>
    <name type="common">Chinese chestnut</name>
    <dbReference type="NCBI Taxonomy" id="60419"/>
    <lineage>
        <taxon>Eukaryota</taxon>
        <taxon>Viridiplantae</taxon>
        <taxon>Streptophyta</taxon>
        <taxon>Embryophyta</taxon>
        <taxon>Tracheophyta</taxon>
        <taxon>Spermatophyta</taxon>
        <taxon>Magnoliopsida</taxon>
        <taxon>eudicotyledons</taxon>
        <taxon>Gunneridae</taxon>
        <taxon>Pentapetalae</taxon>
        <taxon>rosids</taxon>
        <taxon>fabids</taxon>
        <taxon>Fagales</taxon>
        <taxon>Fagaceae</taxon>
        <taxon>Castanea</taxon>
    </lineage>
</organism>
<keyword evidence="1" id="KW-0521">NADP</keyword>
<dbReference type="InterPro" id="IPR026055">
    <property type="entry name" value="FAR"/>
</dbReference>
<dbReference type="PANTHER" id="PTHR11011:SF45">
    <property type="entry name" value="FATTY ACYL-COA REDUCTASE CG8306-RELATED"/>
    <property type="match status" value="1"/>
</dbReference>
<keyword evidence="4" id="KW-1185">Reference proteome</keyword>
<dbReference type="EC" id="1.2.1.84" evidence="1"/>
<evidence type="ECO:0000259" key="2">
    <source>
        <dbReference type="Pfam" id="PF07993"/>
    </source>
</evidence>
<protein>
    <recommendedName>
        <fullName evidence="1">Fatty acyl-CoA reductase</fullName>
        <ecNumber evidence="1">1.2.1.84</ecNumber>
    </recommendedName>
</protein>
<dbReference type="Proteomes" id="UP000737018">
    <property type="component" value="Unassembled WGS sequence"/>
</dbReference>
<keyword evidence="1" id="KW-0444">Lipid biosynthesis</keyword>
<evidence type="ECO:0000313" key="4">
    <source>
        <dbReference type="Proteomes" id="UP000737018"/>
    </source>
</evidence>
<dbReference type="InterPro" id="IPR013120">
    <property type="entry name" value="FAR_NAD-bd"/>
</dbReference>
<dbReference type="GO" id="GO:0080019">
    <property type="term" value="F:alcohol-forming very long-chain fatty acyl-CoA reductase activity"/>
    <property type="evidence" value="ECO:0007669"/>
    <property type="project" value="InterPro"/>
</dbReference>
<feature type="domain" description="Thioester reductase (TE)" evidence="2">
    <location>
        <begin position="156"/>
        <end position="461"/>
    </location>
</feature>
<dbReference type="InterPro" id="IPR036291">
    <property type="entry name" value="NAD(P)-bd_dom_sf"/>
</dbReference>
<accession>A0A8J4R4Z0</accession>
<dbReference type="PANTHER" id="PTHR11011">
    <property type="entry name" value="MALE STERILITY PROTEIN 2-RELATED"/>
    <property type="match status" value="1"/>
</dbReference>
<reference evidence="3" key="1">
    <citation type="submission" date="2020-03" db="EMBL/GenBank/DDBJ databases">
        <title>Castanea mollissima Vanexum genome sequencing.</title>
        <authorList>
            <person name="Staton M."/>
        </authorList>
    </citation>
    <scope>NUCLEOTIDE SEQUENCE</scope>
    <source>
        <tissue evidence="3">Leaf</tissue>
    </source>
</reference>
<comment type="similarity">
    <text evidence="1">Belongs to the fatty acyl-CoA reductase family.</text>
</comment>
<dbReference type="Pfam" id="PF07993">
    <property type="entry name" value="NAD_binding_4"/>
    <property type="match status" value="1"/>
</dbReference>
<sequence length="585" mass="64899">MSTASVPYYRSYSRSLTSTHAIPVLTTTNNYHCCYDHYNSTRTSGRTFNVVCCTTPVLATKNNHHCYYNCYSSKTSRRTNKIISCQNKENAEGGHSSLSSALTLSHKNPQDVVTFTDRVVDNGIKTTSTTTAIMPLLKPSDGIGIVSYLPGKNYLITGATGFLGKAFMEKMLRTIPDLGKIFLLIKAKDKEAAIHRLKTEILDSEIFKCLEQMYGESFKAFMMTKLVPVAGNVCEPNLGMDPDTTNEIAKEVDVIINSAGNTTFDERYDVALDTNTRGPSRLLGFAKKCKKLGLFLHVSTAYVNGERQGLIMEKPFHMGQTIVGESVTSETPPVSIPVLDIIAEIELASNLKFCVHENEVTQKLKELGLERAKLLGWENTYVFTKAMGEMLIDSMRGDIPIVIIRPTIIESTYKDPFPGWIQGNRMLDPVIISYGKGQLSGFAADPKAIVDVVPVDMVVNASIAAIAKHGIAAKPGLNVYNIGSSTVNPIAYEDVFKFCCDHFTSFPLMDSQGKNIRVTEFKFFSSMDNFSSYISDEIAQGIGLMDAKISDSILKSKLEMKCKNRAEHIFHMVKLYEPYAFFRAR</sequence>
<comment type="caution">
    <text evidence="3">The sequence shown here is derived from an EMBL/GenBank/DDBJ whole genome shotgun (WGS) entry which is preliminary data.</text>
</comment>
<proteinExistence type="inferred from homology"/>
<keyword evidence="1" id="KW-0443">Lipid metabolism</keyword>
<evidence type="ECO:0000256" key="1">
    <source>
        <dbReference type="RuleBase" id="RU363097"/>
    </source>
</evidence>
<dbReference type="SUPFAM" id="SSF51735">
    <property type="entry name" value="NAD(P)-binding Rossmann-fold domains"/>
    <property type="match status" value="1"/>
</dbReference>
<dbReference type="Gene3D" id="3.40.50.720">
    <property type="entry name" value="NAD(P)-binding Rossmann-like Domain"/>
    <property type="match status" value="1"/>
</dbReference>
<dbReference type="GO" id="GO:0102965">
    <property type="term" value="F:alcohol-forming long-chain fatty acyl-CoA reductase activity"/>
    <property type="evidence" value="ECO:0007669"/>
    <property type="project" value="UniProtKB-EC"/>
</dbReference>
<dbReference type="GO" id="GO:0010345">
    <property type="term" value="P:suberin biosynthetic process"/>
    <property type="evidence" value="ECO:0007669"/>
    <property type="project" value="TreeGrafter"/>
</dbReference>
<dbReference type="GO" id="GO:0035336">
    <property type="term" value="P:long-chain fatty-acyl-CoA metabolic process"/>
    <property type="evidence" value="ECO:0007669"/>
    <property type="project" value="TreeGrafter"/>
</dbReference>
<name>A0A8J4R4Z0_9ROSI</name>